<proteinExistence type="inferred from homology"/>
<dbReference type="SUPFAM" id="SSF48019">
    <property type="entry name" value="post-AAA+ oligomerization domain-like"/>
    <property type="match status" value="1"/>
</dbReference>
<evidence type="ECO:0000259" key="9">
    <source>
        <dbReference type="Pfam" id="PF06144"/>
    </source>
</evidence>
<dbReference type="OrthoDB" id="9775929at2"/>
<evidence type="ECO:0000259" key="10">
    <source>
        <dbReference type="Pfam" id="PF21694"/>
    </source>
</evidence>
<dbReference type="EC" id="2.7.7.7" evidence="1"/>
<dbReference type="NCBIfam" id="TIGR01128">
    <property type="entry name" value="holA"/>
    <property type="match status" value="1"/>
</dbReference>
<evidence type="ECO:0000256" key="8">
    <source>
        <dbReference type="ARBA" id="ARBA00049244"/>
    </source>
</evidence>
<dbReference type="Pfam" id="PF21694">
    <property type="entry name" value="DNA_pol3_delta_C"/>
    <property type="match status" value="1"/>
</dbReference>
<evidence type="ECO:0000256" key="7">
    <source>
        <dbReference type="ARBA" id="ARBA00034754"/>
    </source>
</evidence>
<evidence type="ECO:0000256" key="2">
    <source>
        <dbReference type="ARBA" id="ARBA00017703"/>
    </source>
</evidence>
<comment type="similarity">
    <text evidence="7">Belongs to the DNA polymerase HolA subunit family.</text>
</comment>
<dbReference type="RefSeq" id="WP_153736699.1">
    <property type="nucleotide sequence ID" value="NZ_WJNG01000007.1"/>
</dbReference>
<protein>
    <recommendedName>
        <fullName evidence="2">DNA polymerase III subunit delta</fullName>
        <ecNumber evidence="1">2.7.7.7</ecNumber>
    </recommendedName>
</protein>
<evidence type="ECO:0000256" key="5">
    <source>
        <dbReference type="ARBA" id="ARBA00022705"/>
    </source>
</evidence>
<dbReference type="InterPro" id="IPR027417">
    <property type="entry name" value="P-loop_NTPase"/>
</dbReference>
<dbReference type="PANTHER" id="PTHR34388:SF1">
    <property type="entry name" value="DNA POLYMERASE III SUBUNIT DELTA"/>
    <property type="match status" value="1"/>
</dbReference>
<sequence>MTYIDSLKKIKKKQFSPVYLLYGTESFLIQDLKKQLITYGLMEQDKDTNISSYDLEETPIQDVIADAETYPFFGERKVIFAHNPLFLKAKPDKVSFEHDLDLLQSYLNQPVDYSIIVFIAPYEKLDERKKVTKLLKKQSELIPCQPIKEWELGQWIKDMAKSSNVSIDEQANDALIQEMGSNLLMIQSEVEKMALYVGDGGKITKAVADELISSNPNSSGLKLVDAVIAADLGKAILIYKDLEKAKEEPIVLVALLASQFRTILHAKLLKQKGYSQNQMVQQLKAHPYVIKMSLTREKNFSATQLQTMLVLCTDTDAQIKQGRMDKNLAFELLLNQMIAIRKGKNEKQGIGAF</sequence>
<keyword evidence="3 11" id="KW-0808">Transferase</keyword>
<evidence type="ECO:0000313" key="11">
    <source>
        <dbReference type="EMBL" id="MRH43064.1"/>
    </source>
</evidence>
<accession>A0A6A8DBZ7</accession>
<reference evidence="11" key="1">
    <citation type="submission" date="2019-11" db="EMBL/GenBank/DDBJ databases">
        <authorList>
            <person name="Li J."/>
        </authorList>
    </citation>
    <scope>NUCLEOTIDE SEQUENCE</scope>
    <source>
        <strain evidence="11">B6B</strain>
    </source>
</reference>
<feature type="domain" description="DNA polymerase III delta subunit-like C-terminal" evidence="10">
    <location>
        <begin position="221"/>
        <end position="336"/>
    </location>
</feature>
<dbReference type="SUPFAM" id="SSF52540">
    <property type="entry name" value="P-loop containing nucleoside triphosphate hydrolases"/>
    <property type="match status" value="1"/>
</dbReference>
<evidence type="ECO:0000313" key="12">
    <source>
        <dbReference type="Proteomes" id="UP000799092"/>
    </source>
</evidence>
<dbReference type="Proteomes" id="UP000799092">
    <property type="component" value="Unassembled WGS sequence"/>
</dbReference>
<dbReference type="GO" id="GO:0003887">
    <property type="term" value="F:DNA-directed DNA polymerase activity"/>
    <property type="evidence" value="ECO:0007669"/>
    <property type="project" value="UniProtKB-KW"/>
</dbReference>
<dbReference type="GO" id="GO:0006261">
    <property type="term" value="P:DNA-templated DNA replication"/>
    <property type="evidence" value="ECO:0007669"/>
    <property type="project" value="TreeGrafter"/>
</dbReference>
<gene>
    <name evidence="11" type="primary">holA</name>
    <name evidence="11" type="ORF">GH741_10245</name>
</gene>
<comment type="catalytic activity">
    <reaction evidence="8">
        <text>DNA(n) + a 2'-deoxyribonucleoside 5'-triphosphate = DNA(n+1) + diphosphate</text>
        <dbReference type="Rhea" id="RHEA:22508"/>
        <dbReference type="Rhea" id="RHEA-COMP:17339"/>
        <dbReference type="Rhea" id="RHEA-COMP:17340"/>
        <dbReference type="ChEBI" id="CHEBI:33019"/>
        <dbReference type="ChEBI" id="CHEBI:61560"/>
        <dbReference type="ChEBI" id="CHEBI:173112"/>
        <dbReference type="EC" id="2.7.7.7"/>
    </reaction>
</comment>
<name>A0A6A8DBZ7_9BACI</name>
<evidence type="ECO:0000256" key="4">
    <source>
        <dbReference type="ARBA" id="ARBA00022695"/>
    </source>
</evidence>
<dbReference type="Gene3D" id="3.40.50.300">
    <property type="entry name" value="P-loop containing nucleotide triphosphate hydrolases"/>
    <property type="match status" value="1"/>
</dbReference>
<dbReference type="InterPro" id="IPR005790">
    <property type="entry name" value="DNA_polIII_delta"/>
</dbReference>
<dbReference type="PANTHER" id="PTHR34388">
    <property type="entry name" value="DNA POLYMERASE III SUBUNIT DELTA"/>
    <property type="match status" value="1"/>
</dbReference>
<dbReference type="EMBL" id="WJNG01000007">
    <property type="protein sequence ID" value="MRH43064.1"/>
    <property type="molecule type" value="Genomic_DNA"/>
</dbReference>
<dbReference type="InterPro" id="IPR010372">
    <property type="entry name" value="DNA_pol3_delta_N"/>
</dbReference>
<dbReference type="InterPro" id="IPR008921">
    <property type="entry name" value="DNA_pol3_clamp-load_cplx_C"/>
</dbReference>
<evidence type="ECO:0000256" key="6">
    <source>
        <dbReference type="ARBA" id="ARBA00022932"/>
    </source>
</evidence>
<dbReference type="Gene3D" id="1.20.272.10">
    <property type="match status" value="1"/>
</dbReference>
<evidence type="ECO:0000256" key="3">
    <source>
        <dbReference type="ARBA" id="ARBA00022679"/>
    </source>
</evidence>
<keyword evidence="12" id="KW-1185">Reference proteome</keyword>
<keyword evidence="4 11" id="KW-0548">Nucleotidyltransferase</keyword>
<dbReference type="InterPro" id="IPR048466">
    <property type="entry name" value="DNA_pol3_delta-like_C"/>
</dbReference>
<evidence type="ECO:0000256" key="1">
    <source>
        <dbReference type="ARBA" id="ARBA00012417"/>
    </source>
</evidence>
<organism evidence="11 12">
    <name type="scientific">Aquibacillus halophilus</name>
    <dbReference type="NCBI Taxonomy" id="930132"/>
    <lineage>
        <taxon>Bacteria</taxon>
        <taxon>Bacillati</taxon>
        <taxon>Bacillota</taxon>
        <taxon>Bacilli</taxon>
        <taxon>Bacillales</taxon>
        <taxon>Bacillaceae</taxon>
        <taxon>Aquibacillus</taxon>
    </lineage>
</organism>
<keyword evidence="6" id="KW-0239">DNA-directed DNA polymerase</keyword>
<keyword evidence="5" id="KW-0235">DNA replication</keyword>
<dbReference type="Pfam" id="PF06144">
    <property type="entry name" value="DNA_pol3_delta"/>
    <property type="match status" value="1"/>
</dbReference>
<dbReference type="GO" id="GO:0003677">
    <property type="term" value="F:DNA binding"/>
    <property type="evidence" value="ECO:0007669"/>
    <property type="project" value="InterPro"/>
</dbReference>
<dbReference type="GO" id="GO:0009360">
    <property type="term" value="C:DNA polymerase III complex"/>
    <property type="evidence" value="ECO:0007669"/>
    <property type="project" value="InterPro"/>
</dbReference>
<dbReference type="Gene3D" id="1.10.8.60">
    <property type="match status" value="1"/>
</dbReference>
<feature type="domain" description="DNA polymerase III delta N-terminal" evidence="9">
    <location>
        <begin position="19"/>
        <end position="145"/>
    </location>
</feature>
<dbReference type="AlphaFoldDB" id="A0A6A8DBZ7"/>
<comment type="caution">
    <text evidence="11">The sequence shown here is derived from an EMBL/GenBank/DDBJ whole genome shotgun (WGS) entry which is preliminary data.</text>
</comment>